<evidence type="ECO:0000313" key="7">
    <source>
        <dbReference type="Proteomes" id="UP000426246"/>
    </source>
</evidence>
<feature type="domain" description="SGNH hydrolase-type esterase" evidence="5">
    <location>
        <begin position="74"/>
        <end position="236"/>
    </location>
</feature>
<evidence type="ECO:0000256" key="4">
    <source>
        <dbReference type="SAM" id="Phobius"/>
    </source>
</evidence>
<keyword evidence="2" id="KW-0326">Glycosidase</keyword>
<evidence type="ECO:0000256" key="1">
    <source>
        <dbReference type="ARBA" id="ARBA00010838"/>
    </source>
</evidence>
<dbReference type="InterPro" id="IPR036514">
    <property type="entry name" value="SGNH_hydro_sf"/>
</dbReference>
<gene>
    <name evidence="6" type="ORF">EHS13_05325</name>
</gene>
<dbReference type="InterPro" id="IPR018120">
    <property type="entry name" value="Glyco_hydro_1_AS"/>
</dbReference>
<dbReference type="PROSITE" id="PS00572">
    <property type="entry name" value="GLYCOSYL_HYDROL_F1_1"/>
    <property type="match status" value="1"/>
</dbReference>
<sequence>MSSKRKKILQSTLLAILVAGFIFLIYDLKQEYDRKLELLASMPISESSGALINKSTRDLYDKIRANEFIRTLIVGDSIGQGTGAQNADEKWFARLTSALANEYKVTNFTTNLSRGGASVLGGWTDYNLTKTSLKDQYDLAFICFGQNDQGVLPLEIYSSIYERLIKQIKEEKGNPEIFLIIENGVGTKGYPEVMMKLAKQYDLNIIDTRLAFQQSGYSDEILTIDKAHPSSKGQELYYNLIIDTIHSNLQQNKKVNYSIDAKPLFVKSDEYKTFSFNNNYSIINGFSSAKGNSIGSVKGNNLETTVNGNSIGLMLMQTPTGGKFDLYVDGKFIKELDNYCPFKNINTFIIGDQFAKGPHKVKIQINGNKSEEATDTSVEIIGFISNEVL</sequence>
<keyword evidence="6" id="KW-0378">Hydrolase</keyword>
<name>A0A6B8RG19_9BACL</name>
<dbReference type="CDD" id="cd00229">
    <property type="entry name" value="SGNH_hydrolase"/>
    <property type="match status" value="1"/>
</dbReference>
<dbReference type="GO" id="GO:0016798">
    <property type="term" value="F:hydrolase activity, acting on glycosyl bonds"/>
    <property type="evidence" value="ECO:0007669"/>
    <property type="project" value="UniProtKB-KW"/>
</dbReference>
<feature type="active site" description="Nucleophile" evidence="3">
    <location>
        <position position="182"/>
    </location>
</feature>
<keyword evidence="7" id="KW-1185">Reference proteome</keyword>
<accession>A0A6B8RG19</accession>
<evidence type="ECO:0000256" key="2">
    <source>
        <dbReference type="ARBA" id="ARBA00023295"/>
    </source>
</evidence>
<dbReference type="KEGG" id="ppsc:EHS13_05325"/>
<dbReference type="Gene3D" id="3.40.50.1110">
    <property type="entry name" value="SGNH hydrolase"/>
    <property type="match status" value="1"/>
</dbReference>
<keyword evidence="4" id="KW-1133">Transmembrane helix</keyword>
<dbReference type="EMBL" id="CP034235">
    <property type="protein sequence ID" value="QGQ94368.1"/>
    <property type="molecule type" value="Genomic_DNA"/>
</dbReference>
<organism evidence="6 7">
    <name type="scientific">Paenibacillus psychroresistens</name>
    <dbReference type="NCBI Taxonomy" id="1778678"/>
    <lineage>
        <taxon>Bacteria</taxon>
        <taxon>Bacillati</taxon>
        <taxon>Bacillota</taxon>
        <taxon>Bacilli</taxon>
        <taxon>Bacillales</taxon>
        <taxon>Paenibacillaceae</taxon>
        <taxon>Paenibacillus</taxon>
    </lineage>
</organism>
<evidence type="ECO:0000256" key="3">
    <source>
        <dbReference type="PROSITE-ProRule" id="PRU10055"/>
    </source>
</evidence>
<dbReference type="Proteomes" id="UP000426246">
    <property type="component" value="Chromosome"/>
</dbReference>
<proteinExistence type="inferred from homology"/>
<dbReference type="OrthoDB" id="8233337at2"/>
<dbReference type="InterPro" id="IPR013830">
    <property type="entry name" value="SGNH_hydro"/>
</dbReference>
<dbReference type="RefSeq" id="WP_155699369.1">
    <property type="nucleotide sequence ID" value="NZ_CP034235.1"/>
</dbReference>
<dbReference type="Pfam" id="PF13472">
    <property type="entry name" value="Lipase_GDSL_2"/>
    <property type="match status" value="1"/>
</dbReference>
<protein>
    <submittedName>
        <fullName evidence="6">SGNH/GDSL hydrolase family protein</fullName>
    </submittedName>
</protein>
<dbReference type="SUPFAM" id="SSF52266">
    <property type="entry name" value="SGNH hydrolase"/>
    <property type="match status" value="1"/>
</dbReference>
<dbReference type="AlphaFoldDB" id="A0A6B8RG19"/>
<keyword evidence="4" id="KW-0472">Membrane</keyword>
<keyword evidence="4" id="KW-0812">Transmembrane</keyword>
<comment type="similarity">
    <text evidence="1">Belongs to the glycosyl hydrolase 1 family.</text>
</comment>
<evidence type="ECO:0000259" key="5">
    <source>
        <dbReference type="Pfam" id="PF13472"/>
    </source>
</evidence>
<reference evidence="7" key="1">
    <citation type="submission" date="2018-11" db="EMBL/GenBank/DDBJ databases">
        <title>Complete genome sequence of Paenibacillus sp. ML311-T8.</title>
        <authorList>
            <person name="Nam Y.-D."/>
            <person name="Kang J."/>
            <person name="Chung W.-H."/>
            <person name="Park Y.S."/>
        </authorList>
    </citation>
    <scope>NUCLEOTIDE SEQUENCE [LARGE SCALE GENOMIC DNA]</scope>
    <source>
        <strain evidence="7">ML311-T8</strain>
    </source>
</reference>
<evidence type="ECO:0000313" key="6">
    <source>
        <dbReference type="EMBL" id="QGQ94368.1"/>
    </source>
</evidence>
<dbReference type="Gene3D" id="2.60.120.260">
    <property type="entry name" value="Galactose-binding domain-like"/>
    <property type="match status" value="1"/>
</dbReference>
<feature type="transmembrane region" description="Helical" evidence="4">
    <location>
        <begin position="7"/>
        <end position="26"/>
    </location>
</feature>